<accession>A0A9N7VK69</accession>
<feature type="non-terminal residue" evidence="2">
    <location>
        <position position="1"/>
    </location>
</feature>
<comment type="caution">
    <text evidence="2">The sequence shown here is derived from an EMBL/GenBank/DDBJ whole genome shotgun (WGS) entry which is preliminary data.</text>
</comment>
<organism evidence="2 3">
    <name type="scientific">Pleuronectes platessa</name>
    <name type="common">European plaice</name>
    <dbReference type="NCBI Taxonomy" id="8262"/>
    <lineage>
        <taxon>Eukaryota</taxon>
        <taxon>Metazoa</taxon>
        <taxon>Chordata</taxon>
        <taxon>Craniata</taxon>
        <taxon>Vertebrata</taxon>
        <taxon>Euteleostomi</taxon>
        <taxon>Actinopterygii</taxon>
        <taxon>Neopterygii</taxon>
        <taxon>Teleostei</taxon>
        <taxon>Neoteleostei</taxon>
        <taxon>Acanthomorphata</taxon>
        <taxon>Carangaria</taxon>
        <taxon>Pleuronectiformes</taxon>
        <taxon>Pleuronectoidei</taxon>
        <taxon>Pleuronectidae</taxon>
        <taxon>Pleuronectes</taxon>
    </lineage>
</organism>
<name>A0A9N7VK69_PLEPL</name>
<evidence type="ECO:0000313" key="2">
    <source>
        <dbReference type="EMBL" id="CAB1450837.1"/>
    </source>
</evidence>
<evidence type="ECO:0000313" key="3">
    <source>
        <dbReference type="Proteomes" id="UP001153269"/>
    </source>
</evidence>
<dbReference type="AlphaFoldDB" id="A0A9N7VK69"/>
<keyword evidence="3" id="KW-1185">Reference proteome</keyword>
<sequence length="61" mass="6679">MKHYTEESGSAQLQGRSYDVDGRRRTEAIGNTDSEYVCEARNGSLLEGNTIEPLCQGTGVK</sequence>
<reference evidence="2" key="1">
    <citation type="submission" date="2020-03" db="EMBL/GenBank/DDBJ databases">
        <authorList>
            <person name="Weist P."/>
        </authorList>
    </citation>
    <scope>NUCLEOTIDE SEQUENCE</scope>
</reference>
<dbReference type="Proteomes" id="UP001153269">
    <property type="component" value="Unassembled WGS sequence"/>
</dbReference>
<protein>
    <submittedName>
        <fullName evidence="2">Uncharacterized protein</fullName>
    </submittedName>
</protein>
<feature type="region of interest" description="Disordered" evidence="1">
    <location>
        <begin position="1"/>
        <end position="22"/>
    </location>
</feature>
<dbReference type="EMBL" id="CADEAL010004069">
    <property type="protein sequence ID" value="CAB1450837.1"/>
    <property type="molecule type" value="Genomic_DNA"/>
</dbReference>
<proteinExistence type="predicted"/>
<evidence type="ECO:0000256" key="1">
    <source>
        <dbReference type="SAM" id="MobiDB-lite"/>
    </source>
</evidence>
<gene>
    <name evidence="2" type="ORF">PLEPLA_LOCUS38529</name>
</gene>